<dbReference type="AlphaFoldDB" id="A0A9D7K119"/>
<feature type="signal peptide" evidence="1">
    <location>
        <begin position="1"/>
        <end position="15"/>
    </location>
</feature>
<sequence>MMRLLVLISTLLALAATTATDAFSEEARRMPAPGDCAMFREGGAGYILTAPTYWLRGRIEEVYTRPHRMGLCPPIGKPRERYSRDDWMVVAEAYPCVTDPAKEREVQAIRIRLRAEAWDTPWSLQHGHNGWLFRGHFLKTELKEGVLLDIDGTLLERCEAKP</sequence>
<accession>A0A9D7K119</accession>
<feature type="chain" id="PRO_5039638804" evidence="1">
    <location>
        <begin position="16"/>
        <end position="162"/>
    </location>
</feature>
<comment type="caution">
    <text evidence="2">The sequence shown here is derived from an EMBL/GenBank/DDBJ whole genome shotgun (WGS) entry which is preliminary data.</text>
</comment>
<reference evidence="2" key="1">
    <citation type="submission" date="2020-10" db="EMBL/GenBank/DDBJ databases">
        <title>Connecting structure to function with the recovery of over 1000 high-quality activated sludge metagenome-assembled genomes encoding full-length rRNA genes using long-read sequencing.</title>
        <authorList>
            <person name="Singleton C.M."/>
            <person name="Petriglieri F."/>
            <person name="Kristensen J.M."/>
            <person name="Kirkegaard R.H."/>
            <person name="Michaelsen T.Y."/>
            <person name="Andersen M.H."/>
            <person name="Karst S.M."/>
            <person name="Dueholm M.S."/>
            <person name="Nielsen P.H."/>
            <person name="Albertsen M."/>
        </authorList>
    </citation>
    <scope>NUCLEOTIDE SEQUENCE</scope>
    <source>
        <strain evidence="2">Hirt_18-Q3-R61-65_BATAC.395</strain>
    </source>
</reference>
<gene>
    <name evidence="2" type="ORF">IPL58_04320</name>
</gene>
<protein>
    <submittedName>
        <fullName evidence="2">Uncharacterized protein</fullName>
    </submittedName>
</protein>
<evidence type="ECO:0000256" key="1">
    <source>
        <dbReference type="SAM" id="SignalP"/>
    </source>
</evidence>
<evidence type="ECO:0000313" key="3">
    <source>
        <dbReference type="Proteomes" id="UP000886689"/>
    </source>
</evidence>
<organism evidence="2 3">
    <name type="scientific">Candidatus Proximibacter danicus</name>
    <dbReference type="NCBI Taxonomy" id="2954365"/>
    <lineage>
        <taxon>Bacteria</taxon>
        <taxon>Pseudomonadati</taxon>
        <taxon>Pseudomonadota</taxon>
        <taxon>Betaproteobacteria</taxon>
        <taxon>Candidatus Proximibacter</taxon>
    </lineage>
</organism>
<dbReference type="EMBL" id="JADJUC010000003">
    <property type="protein sequence ID" value="MBK8523404.1"/>
    <property type="molecule type" value="Genomic_DNA"/>
</dbReference>
<dbReference type="Proteomes" id="UP000886689">
    <property type="component" value="Unassembled WGS sequence"/>
</dbReference>
<evidence type="ECO:0000313" key="2">
    <source>
        <dbReference type="EMBL" id="MBK8523404.1"/>
    </source>
</evidence>
<keyword evidence="1" id="KW-0732">Signal</keyword>
<name>A0A9D7K119_9PROT</name>
<proteinExistence type="predicted"/>